<gene>
    <name evidence="14" type="primary">LOC113791124</name>
</gene>
<comment type="pathway">
    <text evidence="2 6">Protein modification; protein ubiquitination.</text>
</comment>
<dbReference type="Gene3D" id="3.30.2410.10">
    <property type="entry name" value="Hect, E3 ligase catalytic domain"/>
    <property type="match status" value="1"/>
</dbReference>
<dbReference type="PROSITE" id="PS50004">
    <property type="entry name" value="C2"/>
    <property type="match status" value="1"/>
</dbReference>
<dbReference type="PANTHER" id="PTHR11254">
    <property type="entry name" value="HECT DOMAIN UBIQUITIN-PROTEIN LIGASE"/>
    <property type="match status" value="1"/>
</dbReference>
<evidence type="ECO:0000256" key="8">
    <source>
        <dbReference type="PROSITE-ProRule" id="PRU00104"/>
    </source>
</evidence>
<dbReference type="CTD" id="33379"/>
<evidence type="ECO:0000259" key="11">
    <source>
        <dbReference type="PROSITE" id="PS50020"/>
    </source>
</evidence>
<dbReference type="Gene3D" id="3.30.2160.10">
    <property type="entry name" value="Hect, E3 ligase catalytic domain"/>
    <property type="match status" value="1"/>
</dbReference>
<evidence type="ECO:0000256" key="2">
    <source>
        <dbReference type="ARBA" id="ARBA00004906"/>
    </source>
</evidence>
<dbReference type="PROSITE" id="PS01159">
    <property type="entry name" value="WW_DOMAIN_1"/>
    <property type="match status" value="4"/>
</dbReference>
<feature type="domain" description="WW" evidence="11">
    <location>
        <begin position="473"/>
        <end position="506"/>
    </location>
</feature>
<dbReference type="InterPro" id="IPR000569">
    <property type="entry name" value="HECT_dom"/>
</dbReference>
<dbReference type="InterPro" id="IPR024928">
    <property type="entry name" value="E3_ub_ligase_SMURF1"/>
</dbReference>
<name>A0A6P6XXK0_DERPT</name>
<evidence type="ECO:0000259" key="10">
    <source>
        <dbReference type="PROSITE" id="PS50004"/>
    </source>
</evidence>
<keyword evidence="13" id="KW-1185">Reference proteome</keyword>
<dbReference type="GO" id="GO:0061630">
    <property type="term" value="F:ubiquitin protein ligase activity"/>
    <property type="evidence" value="ECO:0007669"/>
    <property type="project" value="UniProtKB-EC"/>
</dbReference>
<keyword evidence="4" id="KW-0677">Repeat</keyword>
<dbReference type="Pfam" id="PF00632">
    <property type="entry name" value="HECT"/>
    <property type="match status" value="1"/>
</dbReference>
<evidence type="ECO:0000256" key="9">
    <source>
        <dbReference type="SAM" id="MobiDB-lite"/>
    </source>
</evidence>
<dbReference type="CDD" id="cd00201">
    <property type="entry name" value="WW"/>
    <property type="match status" value="4"/>
</dbReference>
<feature type="region of interest" description="Disordered" evidence="9">
    <location>
        <begin position="158"/>
        <end position="188"/>
    </location>
</feature>
<protein>
    <recommendedName>
        <fullName evidence="6">E3 ubiquitin-protein ligase</fullName>
        <ecNumber evidence="6">2.3.2.26</ecNumber>
    </recommendedName>
</protein>
<dbReference type="OMA" id="NMAIEMT"/>
<feature type="compositionally biased region" description="Low complexity" evidence="9">
    <location>
        <begin position="245"/>
        <end position="261"/>
    </location>
</feature>
<feature type="domain" description="HECT" evidence="12">
    <location>
        <begin position="562"/>
        <end position="897"/>
    </location>
</feature>
<accession>A0A6P6XXK0</accession>
<dbReference type="OrthoDB" id="423283at2759"/>
<dbReference type="FunFam" id="3.30.2160.10:FF:000003">
    <property type="entry name" value="E3 ubiquitin-protein ligase"/>
    <property type="match status" value="1"/>
</dbReference>
<dbReference type="FunFam" id="3.30.2410.10:FF:000002">
    <property type="entry name" value="E3 ubiquitin-protein ligase HECW2"/>
    <property type="match status" value="1"/>
</dbReference>
<dbReference type="InterPro" id="IPR050409">
    <property type="entry name" value="E3_ubiq-protein_ligase"/>
</dbReference>
<dbReference type="SMART" id="SM00239">
    <property type="entry name" value="C2"/>
    <property type="match status" value="1"/>
</dbReference>
<feature type="compositionally biased region" description="Low complexity" evidence="9">
    <location>
        <begin position="209"/>
        <end position="223"/>
    </location>
</feature>
<proteinExistence type="predicted"/>
<dbReference type="PANTHER" id="PTHR11254:SF429">
    <property type="entry name" value="E3 UBIQUITIN-PROTEIN LIGASE SU(DX)"/>
    <property type="match status" value="1"/>
</dbReference>
<dbReference type="SUPFAM" id="SSF56204">
    <property type="entry name" value="Hect, E3 ligase catalytic domain"/>
    <property type="match status" value="1"/>
</dbReference>
<dbReference type="InterPro" id="IPR036020">
    <property type="entry name" value="WW_dom_sf"/>
</dbReference>
<feature type="domain" description="C2" evidence="10">
    <location>
        <begin position="1"/>
        <end position="107"/>
    </location>
</feature>
<evidence type="ECO:0000256" key="1">
    <source>
        <dbReference type="ARBA" id="ARBA00000885"/>
    </source>
</evidence>
<evidence type="ECO:0000256" key="7">
    <source>
        <dbReference type="PIRSR" id="PIRSR001569-1"/>
    </source>
</evidence>
<dbReference type="PIRSF" id="PIRSF001569">
    <property type="entry name" value="E3_ub_ligase_SMURF1"/>
    <property type="match status" value="1"/>
</dbReference>
<dbReference type="SUPFAM" id="SSF51045">
    <property type="entry name" value="WW domain"/>
    <property type="match status" value="4"/>
</dbReference>
<dbReference type="GO" id="GO:0009966">
    <property type="term" value="P:regulation of signal transduction"/>
    <property type="evidence" value="ECO:0007669"/>
    <property type="project" value="UniProtKB-ARBA"/>
</dbReference>
<dbReference type="FunCoup" id="A0A6P6XXK0">
    <property type="interactions" value="1222"/>
</dbReference>
<comment type="catalytic activity">
    <reaction evidence="1 6">
        <text>S-ubiquitinyl-[E2 ubiquitin-conjugating enzyme]-L-cysteine + [acceptor protein]-L-lysine = [E2 ubiquitin-conjugating enzyme]-L-cysteine + N(6)-ubiquitinyl-[acceptor protein]-L-lysine.</text>
        <dbReference type="EC" id="2.3.2.26"/>
    </reaction>
</comment>
<sequence length="897" mass="103437">MSQNQFQLKLKVLHGQLSTTSVFKPNPYIVILPDNSSSSSSILKTNYQRSTNNPTWNETFYLYITPYTNLKFRIFNHNSLKKDVLIGETTLDLYDILKKNNGVINNLSFPLSLKIPTSTSTSTTLNLTKSILSNRGSNYIFILIDGISIDMNQYPENINGNHNQNSDQNSCNNNNVVDSCQQPSTSSTSNVIAEITSSLPKWSLNDPFSSSSSQQQSSSSSQQNGLNSSNTRTANGGKNDSKIATSPSRSKSTSTTTTTTTNDNNLIDQQPSTSTSTNNNNASNQSQQQQQNNQSRSNTTQSSSVVEEPLPHGWEIRFDTYGRKYYVDHNTKSTTWQRPTPLPPGWEMRKDNKGRIYYVDHNTRTTTWQRPTPEHVRNYQLWQAQQGSVMQQCGQRFLYDPQSNGGGVGGGSSFKDNVNGQMPTESQDELLPEGWEKRIDPSGRVYFVNHKNKTTQWEDPRTQGKEAPNLADIPLPQGWEIKYTPEGKVYFVDHNTKTTTYQDPRRINGQYGVPMAYERSFRWKLTQFRYLCLYNALPSHIKIQVSRNNIFEDSFHAIMRVPPHELRRRLFITFKSEEGLDYGGIAREWFFLLSHEVLNPMYCLFEYAGKNNYSLQINPASSVNPDHLLYFGFIGRFIAMALFHGKFIYSGFTLPFYKRMLSKKLVMKDIESIDPEFYNSLKWIKENSIEECGLELYFSVDFEVLGQIQSHDLCEGGADRRVDDTNKEEYLRLMTDWRFSRGQEEQTKAFLNGFNEVLPLEWLHYFDERELELLLCGMQEIDIDDWQRNTIYRHYTRNSRQILWFWQFVREECDNEKRARLLQFVTGTCRVPVGGFAELMGSNGPQRFCIEKVGKENWLPRSHTCFNRLDLPPYKSYGQLVEKLNFAIEETEGFSQE</sequence>
<dbReference type="RefSeq" id="XP_027196654.1">
    <property type="nucleotide sequence ID" value="XM_027340853.1"/>
</dbReference>
<dbReference type="CDD" id="cd00078">
    <property type="entry name" value="HECTc"/>
    <property type="match status" value="1"/>
</dbReference>
<dbReference type="UniPathway" id="UPA00143"/>
<dbReference type="SMART" id="SM00456">
    <property type="entry name" value="WW"/>
    <property type="match status" value="4"/>
</dbReference>
<dbReference type="GO" id="GO:0005737">
    <property type="term" value="C:cytoplasm"/>
    <property type="evidence" value="ECO:0007669"/>
    <property type="project" value="TreeGrafter"/>
</dbReference>
<feature type="active site" description="Glycyl thioester intermediate" evidence="7 8">
    <location>
        <position position="865"/>
    </location>
</feature>
<dbReference type="GO" id="GO:0016567">
    <property type="term" value="P:protein ubiquitination"/>
    <property type="evidence" value="ECO:0007669"/>
    <property type="project" value="UniProtKB-UniPathway"/>
</dbReference>
<feature type="compositionally biased region" description="Polar residues" evidence="9">
    <location>
        <begin position="224"/>
        <end position="244"/>
    </location>
</feature>
<dbReference type="Gene3D" id="2.60.40.150">
    <property type="entry name" value="C2 domain"/>
    <property type="match status" value="1"/>
</dbReference>
<dbReference type="InterPro" id="IPR035983">
    <property type="entry name" value="Hect_E3_ubiquitin_ligase"/>
</dbReference>
<keyword evidence="3 6" id="KW-0808">Transferase</keyword>
<dbReference type="InterPro" id="IPR000008">
    <property type="entry name" value="C2_dom"/>
</dbReference>
<dbReference type="Pfam" id="PF00168">
    <property type="entry name" value="C2"/>
    <property type="match status" value="1"/>
</dbReference>
<feature type="domain" description="WW" evidence="11">
    <location>
        <begin position="429"/>
        <end position="462"/>
    </location>
</feature>
<dbReference type="FunFam" id="2.20.70.10:FF:000009">
    <property type="entry name" value="E3 ubiquitin-protein ligase"/>
    <property type="match status" value="1"/>
</dbReference>
<dbReference type="SMART" id="SM00119">
    <property type="entry name" value="HECTc"/>
    <property type="match status" value="1"/>
</dbReference>
<evidence type="ECO:0000256" key="6">
    <source>
        <dbReference type="PIRNR" id="PIRNR001569"/>
    </source>
</evidence>
<dbReference type="InParanoid" id="A0A6P6XXK0"/>
<evidence type="ECO:0000313" key="14">
    <source>
        <dbReference type="RefSeq" id="XP_027196654.1"/>
    </source>
</evidence>
<feature type="compositionally biased region" description="Low complexity" evidence="9">
    <location>
        <begin position="163"/>
        <end position="182"/>
    </location>
</feature>
<dbReference type="Gene3D" id="2.20.70.10">
    <property type="match status" value="3"/>
</dbReference>
<evidence type="ECO:0000313" key="13">
    <source>
        <dbReference type="Proteomes" id="UP000515146"/>
    </source>
</evidence>
<dbReference type="PROSITE" id="PS50020">
    <property type="entry name" value="WW_DOMAIN_2"/>
    <property type="match status" value="4"/>
</dbReference>
<feature type="domain" description="WW" evidence="11">
    <location>
        <begin position="308"/>
        <end position="341"/>
    </location>
</feature>
<dbReference type="AlphaFoldDB" id="A0A6P6XXK0"/>
<evidence type="ECO:0000256" key="4">
    <source>
        <dbReference type="ARBA" id="ARBA00022737"/>
    </source>
</evidence>
<dbReference type="SUPFAM" id="SSF49562">
    <property type="entry name" value="C2 domain (Calcium/lipid-binding domain, CaLB)"/>
    <property type="match status" value="1"/>
</dbReference>
<reference evidence="14" key="1">
    <citation type="submission" date="2025-08" db="UniProtKB">
        <authorList>
            <consortium name="RefSeq"/>
        </authorList>
    </citation>
    <scope>IDENTIFICATION</scope>
    <source>
        <strain evidence="14">Airmid</strain>
    </source>
</reference>
<feature type="compositionally biased region" description="Low complexity" evidence="9">
    <location>
        <begin position="269"/>
        <end position="304"/>
    </location>
</feature>
<dbReference type="InterPro" id="IPR001202">
    <property type="entry name" value="WW_dom"/>
</dbReference>
<dbReference type="Gene3D" id="3.90.1750.10">
    <property type="entry name" value="Hect, E3 ligase catalytic domains"/>
    <property type="match status" value="1"/>
</dbReference>
<dbReference type="Pfam" id="PF00397">
    <property type="entry name" value="WW"/>
    <property type="match status" value="4"/>
</dbReference>
<dbReference type="EC" id="2.3.2.26" evidence="6"/>
<feature type="region of interest" description="Disordered" evidence="9">
    <location>
        <begin position="206"/>
        <end position="308"/>
    </location>
</feature>
<evidence type="ECO:0000256" key="5">
    <source>
        <dbReference type="ARBA" id="ARBA00022786"/>
    </source>
</evidence>
<dbReference type="FunFam" id="2.20.70.10:FF:000017">
    <property type="entry name" value="E3 ubiquitin-protein ligase"/>
    <property type="match status" value="1"/>
</dbReference>
<dbReference type="GO" id="GO:0043161">
    <property type="term" value="P:proteasome-mediated ubiquitin-dependent protein catabolic process"/>
    <property type="evidence" value="ECO:0007669"/>
    <property type="project" value="TreeGrafter"/>
</dbReference>
<organism evidence="13 14">
    <name type="scientific">Dermatophagoides pteronyssinus</name>
    <name type="common">European house dust mite</name>
    <dbReference type="NCBI Taxonomy" id="6956"/>
    <lineage>
        <taxon>Eukaryota</taxon>
        <taxon>Metazoa</taxon>
        <taxon>Ecdysozoa</taxon>
        <taxon>Arthropoda</taxon>
        <taxon>Chelicerata</taxon>
        <taxon>Arachnida</taxon>
        <taxon>Acari</taxon>
        <taxon>Acariformes</taxon>
        <taxon>Sarcoptiformes</taxon>
        <taxon>Astigmata</taxon>
        <taxon>Psoroptidia</taxon>
        <taxon>Analgoidea</taxon>
        <taxon>Pyroglyphidae</taxon>
        <taxon>Dermatophagoidinae</taxon>
        <taxon>Dermatophagoides</taxon>
    </lineage>
</organism>
<dbReference type="FunFam" id="3.90.1750.10:FF:000002">
    <property type="entry name" value="E3 ubiquitin-protein ligase"/>
    <property type="match status" value="1"/>
</dbReference>
<dbReference type="InterPro" id="IPR035892">
    <property type="entry name" value="C2_domain_sf"/>
</dbReference>
<dbReference type="PROSITE" id="PS50237">
    <property type="entry name" value="HECT"/>
    <property type="match status" value="1"/>
</dbReference>
<keyword evidence="5 6" id="KW-0833">Ubl conjugation pathway</keyword>
<evidence type="ECO:0000259" key="12">
    <source>
        <dbReference type="PROSITE" id="PS50237"/>
    </source>
</evidence>
<dbReference type="KEGG" id="dpte:113791124"/>
<evidence type="ECO:0000256" key="3">
    <source>
        <dbReference type="ARBA" id="ARBA00022679"/>
    </source>
</evidence>
<feature type="domain" description="WW" evidence="11">
    <location>
        <begin position="340"/>
        <end position="373"/>
    </location>
</feature>
<dbReference type="Proteomes" id="UP000515146">
    <property type="component" value="Unplaced"/>
</dbReference>